<dbReference type="EMBL" id="BAABRP010000004">
    <property type="protein sequence ID" value="GAA5512764.1"/>
    <property type="molecule type" value="Genomic_DNA"/>
</dbReference>
<dbReference type="PROSITE" id="PS50977">
    <property type="entry name" value="HTH_TETR_2"/>
    <property type="match status" value="1"/>
</dbReference>
<feature type="domain" description="HTH cro/C1-type" evidence="3">
    <location>
        <begin position="29"/>
        <end position="83"/>
    </location>
</feature>
<protein>
    <recommendedName>
        <fullName evidence="7">TetR family transcriptional regulator</fullName>
    </recommendedName>
</protein>
<sequence length="214" mass="23931">MVDRSPRASRQDVRSDRTRQALRQALVNLTRERGYANVSVQDLAERAGVHRTTFYRYYQDKYDIVQDVLNDLSECLEAARGRLSGPLIPQTWLDPASAPPELALVFLEHVEKNADFYRLMLGANGMPAFFLEVHGRLEEFLDRLLGQHLLDVSRAPVPPALCAPVLASMGISIMLWWLRSGLTPERAQVARWLVRLEVVGLLGGALPGERAGTG</sequence>
<reference evidence="5 6" key="1">
    <citation type="submission" date="2024-02" db="EMBL/GenBank/DDBJ databases">
        <title>Deinococcus carri NBRC 110142.</title>
        <authorList>
            <person name="Ichikawa N."/>
            <person name="Katano-Makiyama Y."/>
            <person name="Hidaka K."/>
        </authorList>
    </citation>
    <scope>NUCLEOTIDE SEQUENCE [LARGE SCALE GENOMIC DNA]</scope>
    <source>
        <strain evidence="5 6">NBRC 110142</strain>
    </source>
</reference>
<dbReference type="RefSeq" id="WP_345463220.1">
    <property type="nucleotide sequence ID" value="NZ_BAABRP010000004.1"/>
</dbReference>
<evidence type="ECO:0000313" key="5">
    <source>
        <dbReference type="EMBL" id="GAA5512764.1"/>
    </source>
</evidence>
<dbReference type="InterPro" id="IPR001647">
    <property type="entry name" value="HTH_TetR"/>
</dbReference>
<dbReference type="InterPro" id="IPR050624">
    <property type="entry name" value="HTH-type_Tx_Regulator"/>
</dbReference>
<dbReference type="InterPro" id="IPR009057">
    <property type="entry name" value="Homeodomain-like_sf"/>
</dbReference>
<evidence type="ECO:0000259" key="4">
    <source>
        <dbReference type="PROSITE" id="PS50977"/>
    </source>
</evidence>
<dbReference type="PROSITE" id="PS50943">
    <property type="entry name" value="HTH_CROC1"/>
    <property type="match status" value="1"/>
</dbReference>
<dbReference type="Pfam" id="PF00440">
    <property type="entry name" value="TetR_N"/>
    <property type="match status" value="1"/>
</dbReference>
<comment type="caution">
    <text evidence="5">The sequence shown here is derived from an EMBL/GenBank/DDBJ whole genome shotgun (WGS) entry which is preliminary data.</text>
</comment>
<dbReference type="InterPro" id="IPR001387">
    <property type="entry name" value="Cro/C1-type_HTH"/>
</dbReference>
<dbReference type="Proteomes" id="UP001401887">
    <property type="component" value="Unassembled WGS sequence"/>
</dbReference>
<keyword evidence="6" id="KW-1185">Reference proteome</keyword>
<accession>A0ABP9W610</accession>
<proteinExistence type="predicted"/>
<name>A0ABP9W610_9DEIO</name>
<evidence type="ECO:0000313" key="6">
    <source>
        <dbReference type="Proteomes" id="UP001401887"/>
    </source>
</evidence>
<evidence type="ECO:0000256" key="2">
    <source>
        <dbReference type="PROSITE-ProRule" id="PRU00335"/>
    </source>
</evidence>
<feature type="domain" description="HTH tetR-type" evidence="4">
    <location>
        <begin position="16"/>
        <end position="76"/>
    </location>
</feature>
<dbReference type="PRINTS" id="PR00455">
    <property type="entry name" value="HTHTETR"/>
</dbReference>
<dbReference type="SUPFAM" id="SSF46689">
    <property type="entry name" value="Homeodomain-like"/>
    <property type="match status" value="1"/>
</dbReference>
<dbReference type="Gene3D" id="1.10.357.10">
    <property type="entry name" value="Tetracycline Repressor, domain 2"/>
    <property type="match status" value="1"/>
</dbReference>
<dbReference type="CDD" id="cd00093">
    <property type="entry name" value="HTH_XRE"/>
    <property type="match status" value="1"/>
</dbReference>
<organism evidence="5 6">
    <name type="scientific">Deinococcus carri</name>
    <dbReference type="NCBI Taxonomy" id="1211323"/>
    <lineage>
        <taxon>Bacteria</taxon>
        <taxon>Thermotogati</taxon>
        <taxon>Deinococcota</taxon>
        <taxon>Deinococci</taxon>
        <taxon>Deinococcales</taxon>
        <taxon>Deinococcaceae</taxon>
        <taxon>Deinococcus</taxon>
    </lineage>
</organism>
<evidence type="ECO:0000259" key="3">
    <source>
        <dbReference type="PROSITE" id="PS50943"/>
    </source>
</evidence>
<keyword evidence="1 2" id="KW-0238">DNA-binding</keyword>
<dbReference type="PANTHER" id="PTHR43479">
    <property type="entry name" value="ACREF/ENVCD OPERON REPRESSOR-RELATED"/>
    <property type="match status" value="1"/>
</dbReference>
<evidence type="ECO:0000256" key="1">
    <source>
        <dbReference type="ARBA" id="ARBA00023125"/>
    </source>
</evidence>
<feature type="DNA-binding region" description="H-T-H motif" evidence="2">
    <location>
        <begin position="39"/>
        <end position="58"/>
    </location>
</feature>
<gene>
    <name evidence="5" type="ORF">Dcar01_01488</name>
</gene>
<evidence type="ECO:0008006" key="7">
    <source>
        <dbReference type="Google" id="ProtNLM"/>
    </source>
</evidence>
<dbReference type="PANTHER" id="PTHR43479:SF7">
    <property type="entry name" value="TETR-FAMILY TRANSCRIPTIONAL REGULATOR"/>
    <property type="match status" value="1"/>
</dbReference>